<proteinExistence type="predicted"/>
<dbReference type="Proteomes" id="UP001239111">
    <property type="component" value="Chromosome 3"/>
</dbReference>
<protein>
    <submittedName>
        <fullName evidence="1">Uncharacterized protein</fullName>
    </submittedName>
</protein>
<reference evidence="1" key="1">
    <citation type="submission" date="2023-04" db="EMBL/GenBank/DDBJ databases">
        <title>A chromosome-level genome assembly of the parasitoid wasp Eretmocerus hayati.</title>
        <authorList>
            <person name="Zhong Y."/>
            <person name="Liu S."/>
            <person name="Liu Y."/>
        </authorList>
    </citation>
    <scope>NUCLEOTIDE SEQUENCE</scope>
    <source>
        <strain evidence="1">ZJU_SS_LIU_2023</strain>
    </source>
</reference>
<accession>A0ACC2NDZ2</accession>
<organism evidence="1 2">
    <name type="scientific">Eretmocerus hayati</name>
    <dbReference type="NCBI Taxonomy" id="131215"/>
    <lineage>
        <taxon>Eukaryota</taxon>
        <taxon>Metazoa</taxon>
        <taxon>Ecdysozoa</taxon>
        <taxon>Arthropoda</taxon>
        <taxon>Hexapoda</taxon>
        <taxon>Insecta</taxon>
        <taxon>Pterygota</taxon>
        <taxon>Neoptera</taxon>
        <taxon>Endopterygota</taxon>
        <taxon>Hymenoptera</taxon>
        <taxon>Apocrita</taxon>
        <taxon>Proctotrupomorpha</taxon>
        <taxon>Chalcidoidea</taxon>
        <taxon>Aphelinidae</taxon>
        <taxon>Aphelininae</taxon>
        <taxon>Eretmocerus</taxon>
    </lineage>
</organism>
<dbReference type="EMBL" id="CM056743">
    <property type="protein sequence ID" value="KAJ8669284.1"/>
    <property type="molecule type" value="Genomic_DNA"/>
</dbReference>
<keyword evidence="2" id="KW-1185">Reference proteome</keyword>
<sequence length="577" mass="64901">MASSSASSSLPKWQLALVVGAPVAIGLGYMYYKNSWSSNSGSPERHPRNKTRRDIGDGAEKQVSIDGDTPVKGATVPANETPLQRAQRFKNEGNKAFKTGKFDEAITQYNLAIEACPKDNLEELATYYQNRAAAYENLKKFSAVRADCTKALELNPKYVKALIRRARAMECSNELETALEDITAACILERFSNPNSLYTADKVLKQLGKQHAQEFMAIKKPVMPSKHFISQYFMAFHNDPIVSKMHDPLLEEDNTPFGRAVLALKNQDYDNIIPLCTEELNNLDPDDNSLHKMNVLLLRGTFHLLIGLHDDASSDLTHVIDSEIASKELKVNALIKRASMHVQLENPETSFVDFQKAVDTNPDCGDIYHNRGQVNLLLEKIDEAKSDFEKAVELNPGFGVAYVQKCYADYRFAVSTRDLNRINTAMTNFNEAFEKFPDCAECYSLFAQMLIDTQDFAKADAYFLKASKRDPKNATILVYRGLLQLQWKRDVDKAVEYMKKAIELDDKCEFAYETLGTVEVQRGNLKEAMSLFDKAIALGRTCMELTHIFGLRDAVKAQLAVSERIGSDIVRSMQELQ</sequence>
<name>A0ACC2NDZ2_9HYME</name>
<evidence type="ECO:0000313" key="1">
    <source>
        <dbReference type="EMBL" id="KAJ8669284.1"/>
    </source>
</evidence>
<comment type="caution">
    <text evidence="1">The sequence shown here is derived from an EMBL/GenBank/DDBJ whole genome shotgun (WGS) entry which is preliminary data.</text>
</comment>
<evidence type="ECO:0000313" key="2">
    <source>
        <dbReference type="Proteomes" id="UP001239111"/>
    </source>
</evidence>
<gene>
    <name evidence="1" type="ORF">QAD02_000543</name>
</gene>